<evidence type="ECO:0000313" key="2">
    <source>
        <dbReference type="Proteomes" id="UP001152484"/>
    </source>
</evidence>
<dbReference type="SUPFAM" id="SSF47473">
    <property type="entry name" value="EF-hand"/>
    <property type="match status" value="1"/>
</dbReference>
<evidence type="ECO:0000313" key="1">
    <source>
        <dbReference type="EMBL" id="CAH9090331.1"/>
    </source>
</evidence>
<dbReference type="EMBL" id="CAMAPE010000023">
    <property type="protein sequence ID" value="CAH9090331.1"/>
    <property type="molecule type" value="Genomic_DNA"/>
</dbReference>
<sequence>MAPLSYRKMDFEEFCAAAISTYQLEALDSWEQIASTAFEIFERDGNRVISVEELARELNVGPTAHTVLRDWIRNDGKLGLLGYTKFLHGVTFRSANARHH</sequence>
<organism evidence="1 2">
    <name type="scientific">Cuscuta europaea</name>
    <name type="common">European dodder</name>
    <dbReference type="NCBI Taxonomy" id="41803"/>
    <lineage>
        <taxon>Eukaryota</taxon>
        <taxon>Viridiplantae</taxon>
        <taxon>Streptophyta</taxon>
        <taxon>Embryophyta</taxon>
        <taxon>Tracheophyta</taxon>
        <taxon>Spermatophyta</taxon>
        <taxon>Magnoliopsida</taxon>
        <taxon>eudicotyledons</taxon>
        <taxon>Gunneridae</taxon>
        <taxon>Pentapetalae</taxon>
        <taxon>asterids</taxon>
        <taxon>lamiids</taxon>
        <taxon>Solanales</taxon>
        <taxon>Convolvulaceae</taxon>
        <taxon>Cuscuteae</taxon>
        <taxon>Cuscuta</taxon>
        <taxon>Cuscuta subgen. Cuscuta</taxon>
    </lineage>
</organism>
<dbReference type="Gene3D" id="1.10.238.10">
    <property type="entry name" value="EF-hand"/>
    <property type="match status" value="2"/>
</dbReference>
<reference evidence="1" key="1">
    <citation type="submission" date="2022-07" db="EMBL/GenBank/DDBJ databases">
        <authorList>
            <person name="Macas J."/>
            <person name="Novak P."/>
            <person name="Neumann P."/>
        </authorList>
    </citation>
    <scope>NUCLEOTIDE SEQUENCE</scope>
</reference>
<dbReference type="AlphaFoldDB" id="A0A9P1EAA9"/>
<comment type="caution">
    <text evidence="1">The sequence shown here is derived from an EMBL/GenBank/DDBJ whole genome shotgun (WGS) entry which is preliminary data.</text>
</comment>
<proteinExistence type="predicted"/>
<gene>
    <name evidence="1" type="ORF">CEURO_LOCUS11208</name>
</gene>
<name>A0A9P1EAA9_CUSEU</name>
<dbReference type="OrthoDB" id="40902at2759"/>
<evidence type="ECO:0008006" key="3">
    <source>
        <dbReference type="Google" id="ProtNLM"/>
    </source>
</evidence>
<accession>A0A9P1EAA9</accession>
<dbReference type="InterPro" id="IPR011992">
    <property type="entry name" value="EF-hand-dom_pair"/>
</dbReference>
<protein>
    <recommendedName>
        <fullName evidence="3">EF-hand domain-containing protein</fullName>
    </recommendedName>
</protein>
<keyword evidence="2" id="KW-1185">Reference proteome</keyword>
<dbReference type="Proteomes" id="UP001152484">
    <property type="component" value="Unassembled WGS sequence"/>
</dbReference>